<gene>
    <name evidence="2" type="ORF">IWQ62_005256</name>
</gene>
<proteinExistence type="predicted"/>
<dbReference type="GO" id="GO:0006913">
    <property type="term" value="P:nucleocytoplasmic transport"/>
    <property type="evidence" value="ECO:0007669"/>
    <property type="project" value="TreeGrafter"/>
</dbReference>
<dbReference type="PANTHER" id="PTHR14494:SF0">
    <property type="entry name" value="ALADIN"/>
    <property type="match status" value="1"/>
</dbReference>
<dbReference type="InterPro" id="IPR036322">
    <property type="entry name" value="WD40_repeat_dom_sf"/>
</dbReference>
<dbReference type="InterPro" id="IPR045139">
    <property type="entry name" value="Aladin"/>
</dbReference>
<accession>A0A9W8E4W2</accession>
<evidence type="ECO:0000313" key="2">
    <source>
        <dbReference type="EMBL" id="KAJ1956642.1"/>
    </source>
</evidence>
<dbReference type="AlphaFoldDB" id="A0A9W8E4W2"/>
<protein>
    <recommendedName>
        <fullName evidence="4">WD40 repeat-like protein</fullName>
    </recommendedName>
</protein>
<evidence type="ECO:0008006" key="4">
    <source>
        <dbReference type="Google" id="ProtNLM"/>
    </source>
</evidence>
<keyword evidence="3" id="KW-1185">Reference proteome</keyword>
<comment type="caution">
    <text evidence="2">The sequence shown here is derived from an EMBL/GenBank/DDBJ whole genome shotgun (WGS) entry which is preliminary data.</text>
</comment>
<evidence type="ECO:0000256" key="1">
    <source>
        <dbReference type="SAM" id="MobiDB-lite"/>
    </source>
</evidence>
<organism evidence="2 3">
    <name type="scientific">Dispira parvispora</name>
    <dbReference type="NCBI Taxonomy" id="1520584"/>
    <lineage>
        <taxon>Eukaryota</taxon>
        <taxon>Fungi</taxon>
        <taxon>Fungi incertae sedis</taxon>
        <taxon>Zoopagomycota</taxon>
        <taxon>Kickxellomycotina</taxon>
        <taxon>Dimargaritomycetes</taxon>
        <taxon>Dimargaritales</taxon>
        <taxon>Dimargaritaceae</taxon>
        <taxon>Dispira</taxon>
    </lineage>
</organism>
<dbReference type="GO" id="GO:0005643">
    <property type="term" value="C:nuclear pore"/>
    <property type="evidence" value="ECO:0007669"/>
    <property type="project" value="TreeGrafter"/>
</dbReference>
<dbReference type="InterPro" id="IPR001680">
    <property type="entry name" value="WD40_rpt"/>
</dbReference>
<dbReference type="Gene3D" id="2.130.10.10">
    <property type="entry name" value="YVTN repeat-like/Quinoprotein amine dehydrogenase"/>
    <property type="match status" value="2"/>
</dbReference>
<dbReference type="InterPro" id="IPR015943">
    <property type="entry name" value="WD40/YVTN_repeat-like_dom_sf"/>
</dbReference>
<dbReference type="SMART" id="SM00320">
    <property type="entry name" value="WD40"/>
    <property type="match status" value="4"/>
</dbReference>
<evidence type="ECO:0000313" key="3">
    <source>
        <dbReference type="Proteomes" id="UP001150925"/>
    </source>
</evidence>
<dbReference type="PANTHER" id="PTHR14494">
    <property type="entry name" value="ALADIN/ADRACALIN/AAAS"/>
    <property type="match status" value="1"/>
</dbReference>
<dbReference type="Pfam" id="PF00400">
    <property type="entry name" value="WD40"/>
    <property type="match status" value="2"/>
</dbReference>
<dbReference type="Proteomes" id="UP001150925">
    <property type="component" value="Unassembled WGS sequence"/>
</dbReference>
<feature type="region of interest" description="Disordered" evidence="1">
    <location>
        <begin position="66"/>
        <end position="87"/>
    </location>
</feature>
<name>A0A9W8E4W2_9FUNG</name>
<reference evidence="2" key="1">
    <citation type="submission" date="2022-07" db="EMBL/GenBank/DDBJ databases">
        <title>Phylogenomic reconstructions and comparative analyses of Kickxellomycotina fungi.</title>
        <authorList>
            <person name="Reynolds N.K."/>
            <person name="Stajich J.E."/>
            <person name="Barry K."/>
            <person name="Grigoriev I.V."/>
            <person name="Crous P."/>
            <person name="Smith M.E."/>
        </authorList>
    </citation>
    <scope>NUCLEOTIDE SEQUENCE</scope>
    <source>
        <strain evidence="2">RSA 1196</strain>
    </source>
</reference>
<dbReference type="SUPFAM" id="SSF50978">
    <property type="entry name" value="WD40 repeat-like"/>
    <property type="match status" value="1"/>
</dbReference>
<dbReference type="EMBL" id="JANBPY010002088">
    <property type="protein sequence ID" value="KAJ1956642.1"/>
    <property type="molecule type" value="Genomic_DNA"/>
</dbReference>
<dbReference type="OrthoDB" id="10251741at2759"/>
<sequence length="561" mass="62710">MAHHTKTTFNLRVPETNSVTIAELDGGLVTLNSSEDPNALKYIRAGGPIYPHLVVPSKLLVQTSDTHAVETKRLSQPQRPSTGPRDLLTRLPRKQGKSWLEYASLQYEHWWQMKSLLLDSLEQCKSTYVTPYLTWLQPRRRDNRVENPVHGPVTHVAWHPYKQVFALAHQEDTVFLYDMEKEAWFANCLIHPFQKGITGLAWKPNSAGTLAVAGRNGVCLWRITLNQPVNNGPAPRFDQRAGVGSIEPLRLDGSNDPHSSKGGIHTGYAWMDYLQFPGFCDVSCLAWNPTGHYLATGSSSQGTILIWDVATGTATALRRVPASTVNLSWSPDGMYLCSTHSNKQLRIWETSQWRSTAWSDFPNFVNNIAWAPDSRCVFFSLYHHDAVYHLVLHKPPPALEGQVTCLVKLSPQELRSESGTVFEVGGFISQLSLDPTGERLIIGFTPPDRATEFEYLQDNYFREAPVIKASELLAVMTVKNRVVGWVGSASDPTLPCGFIRGPCKELVTPMSPAEKSTDVLRNPFATCFTFARQFDRGALLTVAWQNGKLSFIPFLFATTKV</sequence>